<dbReference type="InterPro" id="IPR013563">
    <property type="entry name" value="Oligopep_ABC_C"/>
</dbReference>
<proteinExistence type="inferred from homology"/>
<dbReference type="InterPro" id="IPR003593">
    <property type="entry name" value="AAA+_ATPase"/>
</dbReference>
<name>A0A4R5VWT1_9BURK</name>
<dbReference type="GO" id="GO:0005524">
    <property type="term" value="F:ATP binding"/>
    <property type="evidence" value="ECO:0007669"/>
    <property type="project" value="UniProtKB-KW"/>
</dbReference>
<comment type="subcellular location">
    <subcellularLocation>
        <location evidence="1">Cell inner membrane</location>
        <topology evidence="1">Peripheral membrane protein</topology>
    </subcellularLocation>
</comment>
<dbReference type="PANTHER" id="PTHR43297:SF2">
    <property type="entry name" value="DIPEPTIDE TRANSPORT ATP-BINDING PROTEIN DPPD"/>
    <property type="match status" value="1"/>
</dbReference>
<keyword evidence="6 9" id="KW-0067">ATP-binding</keyword>
<evidence type="ECO:0000256" key="3">
    <source>
        <dbReference type="ARBA" id="ARBA00022448"/>
    </source>
</evidence>
<dbReference type="OrthoDB" id="9802772at2"/>
<dbReference type="GO" id="GO:0015833">
    <property type="term" value="P:peptide transport"/>
    <property type="evidence" value="ECO:0007669"/>
    <property type="project" value="InterPro"/>
</dbReference>
<dbReference type="SMART" id="SM00382">
    <property type="entry name" value="AAA"/>
    <property type="match status" value="1"/>
</dbReference>
<keyword evidence="4" id="KW-1003">Cell membrane</keyword>
<evidence type="ECO:0000256" key="1">
    <source>
        <dbReference type="ARBA" id="ARBA00004417"/>
    </source>
</evidence>
<dbReference type="GO" id="GO:0005886">
    <property type="term" value="C:plasma membrane"/>
    <property type="evidence" value="ECO:0007669"/>
    <property type="project" value="UniProtKB-SubCell"/>
</dbReference>
<evidence type="ECO:0000256" key="2">
    <source>
        <dbReference type="ARBA" id="ARBA00005417"/>
    </source>
</evidence>
<keyword evidence="3" id="KW-0813">Transport</keyword>
<dbReference type="InterPro" id="IPR050388">
    <property type="entry name" value="ABC_Ni/Peptide_Import"/>
</dbReference>
<sequence>MSLLTIDNLRVEFGSGKQAFRAVDGVSMHVKRGELIGVVGESGSGKSVSMMALMGLIDPPGQCSADQLLFDGHDLLKMDVKQRRQIIGRDVAMIFQDALTSLNPSYTIGFQIRETLKLHMNLRGAALEKRVLDLLDWVEIPAAKSRINSYPHELSGGMNQRVMIAMAISCEPKLLIADEPTTALDVTIQAQIMELLVRLQKESNMALIMISHDLAIIAEMAQRAYVMYAGQVVEQQPVPNLFDSPTHPYTKALLDAIPEHNKGARRLSALSGLVPGQYNRPQGCLLAPRCAYAQAQCHQNKPPLAQVGIAQTRCFYPLEVGS</sequence>
<dbReference type="SUPFAM" id="SSF52540">
    <property type="entry name" value="P-loop containing nucleoside triphosphate hydrolases"/>
    <property type="match status" value="1"/>
</dbReference>
<organism evidence="9 10">
    <name type="scientific">Sapientia aquatica</name>
    <dbReference type="NCBI Taxonomy" id="1549640"/>
    <lineage>
        <taxon>Bacteria</taxon>
        <taxon>Pseudomonadati</taxon>
        <taxon>Pseudomonadota</taxon>
        <taxon>Betaproteobacteria</taxon>
        <taxon>Burkholderiales</taxon>
        <taxon>Oxalobacteraceae</taxon>
        <taxon>Sapientia</taxon>
    </lineage>
</organism>
<evidence type="ECO:0000256" key="4">
    <source>
        <dbReference type="ARBA" id="ARBA00022475"/>
    </source>
</evidence>
<accession>A0A4R5VWT1</accession>
<dbReference type="PANTHER" id="PTHR43297">
    <property type="entry name" value="OLIGOPEPTIDE TRANSPORT ATP-BINDING PROTEIN APPD"/>
    <property type="match status" value="1"/>
</dbReference>
<evidence type="ECO:0000313" key="9">
    <source>
        <dbReference type="EMBL" id="TDK63731.1"/>
    </source>
</evidence>
<evidence type="ECO:0000259" key="8">
    <source>
        <dbReference type="PROSITE" id="PS50893"/>
    </source>
</evidence>
<comment type="similarity">
    <text evidence="2">Belongs to the ABC transporter superfamily.</text>
</comment>
<protein>
    <submittedName>
        <fullName evidence="9">ABC transporter ATP-binding protein</fullName>
    </submittedName>
</protein>
<keyword evidence="10" id="KW-1185">Reference proteome</keyword>
<dbReference type="Proteomes" id="UP000294829">
    <property type="component" value="Unassembled WGS sequence"/>
</dbReference>
<evidence type="ECO:0000256" key="5">
    <source>
        <dbReference type="ARBA" id="ARBA00022741"/>
    </source>
</evidence>
<dbReference type="GO" id="GO:0055085">
    <property type="term" value="P:transmembrane transport"/>
    <property type="evidence" value="ECO:0007669"/>
    <property type="project" value="UniProtKB-ARBA"/>
</dbReference>
<dbReference type="Pfam" id="PF00005">
    <property type="entry name" value="ABC_tran"/>
    <property type="match status" value="1"/>
</dbReference>
<dbReference type="Pfam" id="PF08352">
    <property type="entry name" value="oligo_HPY"/>
    <property type="match status" value="1"/>
</dbReference>
<evidence type="ECO:0000313" key="10">
    <source>
        <dbReference type="Proteomes" id="UP000294829"/>
    </source>
</evidence>
<dbReference type="FunFam" id="3.40.50.300:FF:000016">
    <property type="entry name" value="Oligopeptide ABC transporter ATP-binding component"/>
    <property type="match status" value="1"/>
</dbReference>
<dbReference type="GO" id="GO:0016887">
    <property type="term" value="F:ATP hydrolysis activity"/>
    <property type="evidence" value="ECO:0007669"/>
    <property type="project" value="InterPro"/>
</dbReference>
<reference evidence="9 10" key="1">
    <citation type="submission" date="2019-03" db="EMBL/GenBank/DDBJ databases">
        <title>Sapientia aquatica gen. nov., sp. nov., isolated from a crater lake.</title>
        <authorList>
            <person name="Felfoldi T."/>
            <person name="Szabo A."/>
            <person name="Toth E."/>
            <person name="Schumann P."/>
            <person name="Keki Z."/>
            <person name="Marialigeti K."/>
            <person name="Mathe I."/>
        </authorList>
    </citation>
    <scope>NUCLEOTIDE SEQUENCE [LARGE SCALE GENOMIC DNA]</scope>
    <source>
        <strain evidence="9 10">SA-152</strain>
    </source>
</reference>
<dbReference type="InterPro" id="IPR027417">
    <property type="entry name" value="P-loop_NTPase"/>
</dbReference>
<dbReference type="NCBIfam" id="TIGR01727">
    <property type="entry name" value="oligo_HPY"/>
    <property type="match status" value="1"/>
</dbReference>
<dbReference type="Gene3D" id="3.40.50.300">
    <property type="entry name" value="P-loop containing nucleotide triphosphate hydrolases"/>
    <property type="match status" value="1"/>
</dbReference>
<dbReference type="AlphaFoldDB" id="A0A4R5VWT1"/>
<dbReference type="EMBL" id="SMYL01000008">
    <property type="protein sequence ID" value="TDK63731.1"/>
    <property type="molecule type" value="Genomic_DNA"/>
</dbReference>
<dbReference type="InterPro" id="IPR003439">
    <property type="entry name" value="ABC_transporter-like_ATP-bd"/>
</dbReference>
<feature type="domain" description="ABC transporter" evidence="8">
    <location>
        <begin position="4"/>
        <end position="254"/>
    </location>
</feature>
<gene>
    <name evidence="9" type="ORF">E2I14_14260</name>
</gene>
<keyword evidence="7" id="KW-0472">Membrane</keyword>
<dbReference type="CDD" id="cd03257">
    <property type="entry name" value="ABC_NikE_OppD_transporters"/>
    <property type="match status" value="1"/>
</dbReference>
<comment type="caution">
    <text evidence="9">The sequence shown here is derived from an EMBL/GenBank/DDBJ whole genome shotgun (WGS) entry which is preliminary data.</text>
</comment>
<dbReference type="PROSITE" id="PS50893">
    <property type="entry name" value="ABC_TRANSPORTER_2"/>
    <property type="match status" value="1"/>
</dbReference>
<dbReference type="RefSeq" id="WP_133329690.1">
    <property type="nucleotide sequence ID" value="NZ_SMYL01000008.1"/>
</dbReference>
<evidence type="ECO:0000256" key="6">
    <source>
        <dbReference type="ARBA" id="ARBA00022840"/>
    </source>
</evidence>
<keyword evidence="5" id="KW-0547">Nucleotide-binding</keyword>
<evidence type="ECO:0000256" key="7">
    <source>
        <dbReference type="ARBA" id="ARBA00023136"/>
    </source>
</evidence>